<name>A0A9X3WFU0_9BACI</name>
<evidence type="ECO:0000256" key="10">
    <source>
        <dbReference type="SAM" id="Phobius"/>
    </source>
</evidence>
<evidence type="ECO:0000256" key="9">
    <source>
        <dbReference type="ARBA" id="ARBA00023136"/>
    </source>
</evidence>
<keyword evidence="8" id="KW-0406">Ion transport</keyword>
<keyword evidence="6" id="KW-0630">Potassium</keyword>
<keyword evidence="3" id="KW-1003">Cell membrane</keyword>
<comment type="caution">
    <text evidence="11">The sequence shown here is derived from an EMBL/GenBank/DDBJ whole genome shotgun (WGS) entry which is preliminary data.</text>
</comment>
<dbReference type="PANTHER" id="PTHR32024:SF1">
    <property type="entry name" value="KTR SYSTEM POTASSIUM UPTAKE PROTEIN B"/>
    <property type="match status" value="1"/>
</dbReference>
<dbReference type="EMBL" id="JAMQKC010000012">
    <property type="protein sequence ID" value="MDC3417651.1"/>
    <property type="molecule type" value="Genomic_DNA"/>
</dbReference>
<evidence type="ECO:0000256" key="7">
    <source>
        <dbReference type="ARBA" id="ARBA00022989"/>
    </source>
</evidence>
<dbReference type="InterPro" id="IPR004772">
    <property type="entry name" value="TrkH"/>
</dbReference>
<dbReference type="Pfam" id="PF02386">
    <property type="entry name" value="TrkH"/>
    <property type="match status" value="1"/>
</dbReference>
<dbReference type="RefSeq" id="WP_272446722.1">
    <property type="nucleotide sequence ID" value="NZ_JAMQKC010000012.1"/>
</dbReference>
<evidence type="ECO:0000256" key="6">
    <source>
        <dbReference type="ARBA" id="ARBA00022958"/>
    </source>
</evidence>
<feature type="transmembrane region" description="Helical" evidence="10">
    <location>
        <begin position="43"/>
        <end position="62"/>
    </location>
</feature>
<dbReference type="PANTHER" id="PTHR32024">
    <property type="entry name" value="TRK SYSTEM POTASSIUM UPTAKE PROTEIN TRKG-RELATED"/>
    <property type="match status" value="1"/>
</dbReference>
<proteinExistence type="predicted"/>
<accession>A0A9X3WFU0</accession>
<feature type="transmembrane region" description="Helical" evidence="10">
    <location>
        <begin position="282"/>
        <end position="301"/>
    </location>
</feature>
<reference evidence="11" key="1">
    <citation type="submission" date="2022-06" db="EMBL/GenBank/DDBJ databases">
        <title>Aquibacillus sp. a new bacterium isolated from soil saline samples.</title>
        <authorList>
            <person name="Galisteo C."/>
            <person name="De La Haba R."/>
            <person name="Sanchez-Porro C."/>
            <person name="Ventosa A."/>
        </authorList>
    </citation>
    <scope>NUCLEOTIDE SEQUENCE</scope>
    <source>
        <strain evidence="11">3ASR75-54</strain>
    </source>
</reference>
<evidence type="ECO:0000313" key="12">
    <source>
        <dbReference type="Proteomes" id="UP001145069"/>
    </source>
</evidence>
<feature type="transmembrane region" description="Helical" evidence="10">
    <location>
        <begin position="189"/>
        <end position="212"/>
    </location>
</feature>
<feature type="transmembrane region" description="Helical" evidence="10">
    <location>
        <begin position="338"/>
        <end position="365"/>
    </location>
</feature>
<feature type="transmembrane region" description="Helical" evidence="10">
    <location>
        <begin position="224"/>
        <end position="245"/>
    </location>
</feature>
<feature type="transmembrane region" description="Helical" evidence="10">
    <location>
        <begin position="399"/>
        <end position="424"/>
    </location>
</feature>
<keyword evidence="5 10" id="KW-0812">Transmembrane</keyword>
<evidence type="ECO:0000256" key="3">
    <source>
        <dbReference type="ARBA" id="ARBA00022475"/>
    </source>
</evidence>
<keyword evidence="7 10" id="KW-1133">Transmembrane helix</keyword>
<organism evidence="11 12">
    <name type="scientific">Aquibacillus salsiterrae</name>
    <dbReference type="NCBI Taxonomy" id="2950439"/>
    <lineage>
        <taxon>Bacteria</taxon>
        <taxon>Bacillati</taxon>
        <taxon>Bacillota</taxon>
        <taxon>Bacilli</taxon>
        <taxon>Bacillales</taxon>
        <taxon>Bacillaceae</taxon>
        <taxon>Aquibacillus</taxon>
    </lineage>
</organism>
<keyword evidence="9 10" id="KW-0472">Membrane</keyword>
<dbReference type="NCBIfam" id="TIGR00933">
    <property type="entry name" value="2a38"/>
    <property type="match status" value="1"/>
</dbReference>
<dbReference type="AlphaFoldDB" id="A0A9X3WFU0"/>
<protein>
    <submittedName>
        <fullName evidence="11">TrkH family potassium uptake protein</fullName>
    </submittedName>
</protein>
<dbReference type="GO" id="GO:0005886">
    <property type="term" value="C:plasma membrane"/>
    <property type="evidence" value="ECO:0007669"/>
    <property type="project" value="UniProtKB-SubCell"/>
</dbReference>
<feature type="transmembrane region" description="Helical" evidence="10">
    <location>
        <begin position="74"/>
        <end position="98"/>
    </location>
</feature>
<evidence type="ECO:0000256" key="1">
    <source>
        <dbReference type="ARBA" id="ARBA00004651"/>
    </source>
</evidence>
<dbReference type="GO" id="GO:0015379">
    <property type="term" value="F:potassium:chloride symporter activity"/>
    <property type="evidence" value="ECO:0007669"/>
    <property type="project" value="InterPro"/>
</dbReference>
<keyword evidence="4" id="KW-0633">Potassium transport</keyword>
<comment type="subcellular location">
    <subcellularLocation>
        <location evidence="1">Cell membrane</location>
        <topology evidence="1">Multi-pass membrane protein</topology>
    </subcellularLocation>
</comment>
<feature type="transmembrane region" description="Helical" evidence="10">
    <location>
        <begin position="12"/>
        <end position="31"/>
    </location>
</feature>
<keyword evidence="12" id="KW-1185">Reference proteome</keyword>
<gene>
    <name evidence="11" type="ORF">NC799_12155</name>
</gene>
<evidence type="ECO:0000313" key="11">
    <source>
        <dbReference type="EMBL" id="MDC3417651.1"/>
    </source>
</evidence>
<keyword evidence="2" id="KW-0813">Transport</keyword>
<evidence type="ECO:0000256" key="5">
    <source>
        <dbReference type="ARBA" id="ARBA00022692"/>
    </source>
</evidence>
<dbReference type="Proteomes" id="UP001145069">
    <property type="component" value="Unassembled WGS sequence"/>
</dbReference>
<sequence>MSQIKEKIKLSPPQFLLIIFISFIIIGSLLLKLPFATYKEISWLDSFFTATSAMTVTGLAVLDTGTVFTLFGQLVILGLIQIGGLGIMTFAVFIFLIAGRKIGFKERILVSQALNQSSIGGIVGLAKRLFIFSTIVEGIAFIALAGRWIPTLGVKQGLYASFFHSISSFNNAGFSIWSDSLSDYVGDPVVNLVITFLFIVGGLGFTVIFDLWKKKDFHKLSVHTKLMIIGTLVINVVATITVFILEYHNPATIGNLSTFEKLQASYFQAVTPRTAGFNTLDIGSLQEATLFFIILLMFIGAGSASTGGGIKLTTFFALIFAVFAFLKDSEDVVIFRRAITFSTIVRSLAISIIGLSFIFLSIFILNITEDAPFIDIVFESVSAFGTVGLSTGITGDLTWIGKLIIIFMMMIGKVGPLTLAFSFANPRETGIRYPKEDLLTG</sequence>
<dbReference type="InterPro" id="IPR003445">
    <property type="entry name" value="Cat_transpt"/>
</dbReference>
<evidence type="ECO:0000256" key="8">
    <source>
        <dbReference type="ARBA" id="ARBA00023065"/>
    </source>
</evidence>
<evidence type="ECO:0000256" key="4">
    <source>
        <dbReference type="ARBA" id="ARBA00022538"/>
    </source>
</evidence>
<feature type="transmembrane region" description="Helical" evidence="10">
    <location>
        <begin position="129"/>
        <end position="149"/>
    </location>
</feature>
<evidence type="ECO:0000256" key="2">
    <source>
        <dbReference type="ARBA" id="ARBA00022448"/>
    </source>
</evidence>